<evidence type="ECO:0000256" key="7">
    <source>
        <dbReference type="RuleBase" id="RU000461"/>
    </source>
</evidence>
<sequence>MTMIAYIETMFLLMLFVFVCYRRWNPTGKKRCSVPINWPVLGMGPGLFLNVHRVHEFITEILHQTGSTFEFHGPWFSNVDILVTCEPANIHYILSKKFHNFPKGLHFKEIFDVLGDGIFNAEAESWEIQRRITKSLLLHQNFRKFLVSKTLYKLERGLIPVLEHFAKLGIEVDLQELIQRFTSDLTCLLILDHDPGSICIELPNFPFMNAFCDAEKAILYRHVVPASVWKLQKWLNIGKERKMSEAEEIFDVFLTNCIASKREKLKNSETSVNSQEGYFDFLSSYMETLEERNGESYIPEKAWKDTLINLIFAGKDTIGSALTWFFYLMAMNPSEENRIREEISKKLHILENKSQKFPNVEALNSLVYLHGGLCETLRLYPPVALQHKAPIEADILPSGHFIKPNTKTVISFYSVARMEQIWGADCLEFKPERWISERGNVKHVPSFKFTAFNSGPRSCLGKEMSLLQMKIVAVEVLSRFAFEVVEGQKILPNNSVVLNMKHGLKVKVSKRGF</sequence>
<accession>A0AAV3QC69</accession>
<evidence type="ECO:0000256" key="3">
    <source>
        <dbReference type="ARBA" id="ARBA00022723"/>
    </source>
</evidence>
<keyword evidence="7" id="KW-0503">Monooxygenase</keyword>
<comment type="cofactor">
    <cofactor evidence="1 6">
        <name>heme</name>
        <dbReference type="ChEBI" id="CHEBI:30413"/>
    </cofactor>
</comment>
<dbReference type="InterPro" id="IPR036396">
    <property type="entry name" value="Cyt_P450_sf"/>
</dbReference>
<dbReference type="EMBL" id="BAABME010020586">
    <property type="protein sequence ID" value="GAA0160846.1"/>
    <property type="molecule type" value="Genomic_DNA"/>
</dbReference>
<dbReference type="PROSITE" id="PS00086">
    <property type="entry name" value="CYTOCHROME_P450"/>
    <property type="match status" value="1"/>
</dbReference>
<keyword evidence="4 7" id="KW-0560">Oxidoreductase</keyword>
<dbReference type="GO" id="GO:0016705">
    <property type="term" value="F:oxidoreductase activity, acting on paired donors, with incorporation or reduction of molecular oxygen"/>
    <property type="evidence" value="ECO:0007669"/>
    <property type="project" value="InterPro"/>
</dbReference>
<keyword evidence="3 6" id="KW-0479">Metal-binding</keyword>
<dbReference type="GO" id="GO:0020037">
    <property type="term" value="F:heme binding"/>
    <property type="evidence" value="ECO:0007669"/>
    <property type="project" value="InterPro"/>
</dbReference>
<dbReference type="GO" id="GO:0004497">
    <property type="term" value="F:monooxygenase activity"/>
    <property type="evidence" value="ECO:0007669"/>
    <property type="project" value="UniProtKB-KW"/>
</dbReference>
<protein>
    <submittedName>
        <fullName evidence="8">Oxygenase</fullName>
    </submittedName>
</protein>
<dbReference type="InterPro" id="IPR017972">
    <property type="entry name" value="Cyt_P450_CS"/>
</dbReference>
<evidence type="ECO:0000256" key="2">
    <source>
        <dbReference type="ARBA" id="ARBA00010617"/>
    </source>
</evidence>
<evidence type="ECO:0000313" key="9">
    <source>
        <dbReference type="Proteomes" id="UP001454036"/>
    </source>
</evidence>
<feature type="binding site" description="axial binding residue" evidence="6">
    <location>
        <position position="459"/>
    </location>
    <ligand>
        <name>heme</name>
        <dbReference type="ChEBI" id="CHEBI:30413"/>
    </ligand>
    <ligandPart>
        <name>Fe</name>
        <dbReference type="ChEBI" id="CHEBI:18248"/>
    </ligandPart>
</feature>
<gene>
    <name evidence="8" type="ORF">LIER_39117</name>
</gene>
<name>A0AAV3QC69_LITER</name>
<evidence type="ECO:0000256" key="1">
    <source>
        <dbReference type="ARBA" id="ARBA00001971"/>
    </source>
</evidence>
<dbReference type="Gene3D" id="1.10.630.10">
    <property type="entry name" value="Cytochrome P450"/>
    <property type="match status" value="1"/>
</dbReference>
<evidence type="ECO:0000256" key="5">
    <source>
        <dbReference type="ARBA" id="ARBA00023004"/>
    </source>
</evidence>
<keyword evidence="6 7" id="KW-0349">Heme</keyword>
<dbReference type="Pfam" id="PF00067">
    <property type="entry name" value="p450"/>
    <property type="match status" value="1"/>
</dbReference>
<dbReference type="AlphaFoldDB" id="A0AAV3QC69"/>
<dbReference type="GO" id="GO:0005506">
    <property type="term" value="F:iron ion binding"/>
    <property type="evidence" value="ECO:0007669"/>
    <property type="project" value="InterPro"/>
</dbReference>
<evidence type="ECO:0000256" key="6">
    <source>
        <dbReference type="PIRSR" id="PIRSR602401-1"/>
    </source>
</evidence>
<comment type="similarity">
    <text evidence="2 7">Belongs to the cytochrome P450 family.</text>
</comment>
<evidence type="ECO:0000256" key="4">
    <source>
        <dbReference type="ARBA" id="ARBA00023002"/>
    </source>
</evidence>
<keyword evidence="9" id="KW-1185">Reference proteome</keyword>
<dbReference type="GO" id="GO:0006629">
    <property type="term" value="P:lipid metabolic process"/>
    <property type="evidence" value="ECO:0007669"/>
    <property type="project" value="UniProtKB-ARBA"/>
</dbReference>
<dbReference type="PRINTS" id="PR00463">
    <property type="entry name" value="EP450I"/>
</dbReference>
<organism evidence="8 9">
    <name type="scientific">Lithospermum erythrorhizon</name>
    <name type="common">Purple gromwell</name>
    <name type="synonym">Lithospermum officinale var. erythrorhizon</name>
    <dbReference type="NCBI Taxonomy" id="34254"/>
    <lineage>
        <taxon>Eukaryota</taxon>
        <taxon>Viridiplantae</taxon>
        <taxon>Streptophyta</taxon>
        <taxon>Embryophyta</taxon>
        <taxon>Tracheophyta</taxon>
        <taxon>Spermatophyta</taxon>
        <taxon>Magnoliopsida</taxon>
        <taxon>eudicotyledons</taxon>
        <taxon>Gunneridae</taxon>
        <taxon>Pentapetalae</taxon>
        <taxon>asterids</taxon>
        <taxon>lamiids</taxon>
        <taxon>Boraginales</taxon>
        <taxon>Boraginaceae</taxon>
        <taxon>Boraginoideae</taxon>
        <taxon>Lithospermeae</taxon>
        <taxon>Lithospermum</taxon>
    </lineage>
</organism>
<proteinExistence type="inferred from homology"/>
<comment type="caution">
    <text evidence="8">The sequence shown here is derived from an EMBL/GenBank/DDBJ whole genome shotgun (WGS) entry which is preliminary data.</text>
</comment>
<dbReference type="SUPFAM" id="SSF48264">
    <property type="entry name" value="Cytochrome P450"/>
    <property type="match status" value="1"/>
</dbReference>
<reference evidence="8 9" key="1">
    <citation type="submission" date="2024-01" db="EMBL/GenBank/DDBJ databases">
        <title>The complete chloroplast genome sequence of Lithospermum erythrorhizon: insights into the phylogenetic relationship among Boraginaceae species and the maternal lineages of purple gromwells.</title>
        <authorList>
            <person name="Okada T."/>
            <person name="Watanabe K."/>
        </authorList>
    </citation>
    <scope>NUCLEOTIDE SEQUENCE [LARGE SCALE GENOMIC DNA]</scope>
</reference>
<keyword evidence="5 6" id="KW-0408">Iron</keyword>
<evidence type="ECO:0000313" key="8">
    <source>
        <dbReference type="EMBL" id="GAA0160846.1"/>
    </source>
</evidence>
<dbReference type="Proteomes" id="UP001454036">
    <property type="component" value="Unassembled WGS sequence"/>
</dbReference>
<dbReference type="InterPro" id="IPR002401">
    <property type="entry name" value="Cyt_P450_E_grp-I"/>
</dbReference>
<dbReference type="PANTHER" id="PTHR24296">
    <property type="entry name" value="CYTOCHROME P450"/>
    <property type="match status" value="1"/>
</dbReference>
<dbReference type="CDD" id="cd11064">
    <property type="entry name" value="CYP86A"/>
    <property type="match status" value="1"/>
</dbReference>
<dbReference type="InterPro" id="IPR001128">
    <property type="entry name" value="Cyt_P450"/>
</dbReference>
<dbReference type="PRINTS" id="PR00385">
    <property type="entry name" value="P450"/>
</dbReference>